<evidence type="ECO:0000313" key="2">
    <source>
        <dbReference type="Proteomes" id="UP001267710"/>
    </source>
</evidence>
<accession>A0ABU1I730</accession>
<evidence type="ECO:0000313" key="1">
    <source>
        <dbReference type="EMBL" id="MDR6213033.1"/>
    </source>
</evidence>
<dbReference type="EMBL" id="JAVIZX010000001">
    <property type="protein sequence ID" value="MDR6213033.1"/>
    <property type="molecule type" value="Genomic_DNA"/>
</dbReference>
<organism evidence="1 2">
    <name type="scientific">Paracidovorax wautersii</name>
    <dbReference type="NCBI Taxonomy" id="1177982"/>
    <lineage>
        <taxon>Bacteria</taxon>
        <taxon>Pseudomonadati</taxon>
        <taxon>Pseudomonadota</taxon>
        <taxon>Betaproteobacteria</taxon>
        <taxon>Burkholderiales</taxon>
        <taxon>Comamonadaceae</taxon>
        <taxon>Paracidovorax</taxon>
    </lineage>
</organism>
<comment type="caution">
    <text evidence="1">The sequence shown here is derived from an EMBL/GenBank/DDBJ whole genome shotgun (WGS) entry which is preliminary data.</text>
</comment>
<dbReference type="PANTHER" id="PTHR30037:SF4">
    <property type="entry name" value="DNA-3-METHYLADENINE GLYCOSYLASE I"/>
    <property type="match status" value="1"/>
</dbReference>
<name>A0ABU1I730_9BURK</name>
<dbReference type="RefSeq" id="WP_309826179.1">
    <property type="nucleotide sequence ID" value="NZ_JAVIZX010000001.1"/>
</dbReference>
<sequence length="236" mass="25874">MPPLSVPVDTLAADASALSPVDPATGLFTDAAGCPRCGWCRATPLYRHYHDHEWGFPVADDRRLFEKLCLEGFQAGLSWITILNKREAFRAGFAQFDAEQVARFGPADVERLLADAGIVRHRGKIESTINNARRVLELRQEHGTLARYVWGFAPAAAAGRPERLTADAARAMTTSAASVALSKDLKKRGWSFVGPTTMYAFMQAMGLVNDHFEGCATRARAQQARDAFELPTPRLG</sequence>
<dbReference type="InterPro" id="IPR011257">
    <property type="entry name" value="DNA_glycosylase"/>
</dbReference>
<dbReference type="GO" id="GO:0008725">
    <property type="term" value="F:DNA-3-methyladenine glycosylase activity"/>
    <property type="evidence" value="ECO:0007669"/>
    <property type="project" value="UniProtKB-EC"/>
</dbReference>
<dbReference type="InterPro" id="IPR005019">
    <property type="entry name" value="Adenine_glyco"/>
</dbReference>
<reference evidence="1 2" key="1">
    <citation type="submission" date="2023-08" db="EMBL/GenBank/DDBJ databases">
        <title>Functional and genomic diversity of the sorghum phyllosphere microbiome.</title>
        <authorList>
            <person name="Shade A."/>
        </authorList>
    </citation>
    <scope>NUCLEOTIDE SEQUENCE [LARGE SCALE GENOMIC DNA]</scope>
    <source>
        <strain evidence="1 2">SORGH_AS_0335</strain>
    </source>
</reference>
<protein>
    <submittedName>
        <fullName evidence="1">DNA-3-methyladenine glycosylase I</fullName>
        <ecNumber evidence="1">3.2.2.20</ecNumber>
    </submittedName>
</protein>
<dbReference type="Pfam" id="PF03352">
    <property type="entry name" value="Adenine_glyco"/>
    <property type="match status" value="1"/>
</dbReference>
<keyword evidence="1" id="KW-0378">Hydrolase</keyword>
<dbReference type="Gene3D" id="1.10.340.30">
    <property type="entry name" value="Hypothetical protein, domain 2"/>
    <property type="match status" value="1"/>
</dbReference>
<dbReference type="PANTHER" id="PTHR30037">
    <property type="entry name" value="DNA-3-METHYLADENINE GLYCOSYLASE 1"/>
    <property type="match status" value="1"/>
</dbReference>
<dbReference type="SUPFAM" id="SSF48150">
    <property type="entry name" value="DNA-glycosylase"/>
    <property type="match status" value="1"/>
</dbReference>
<proteinExistence type="predicted"/>
<dbReference type="EC" id="3.2.2.20" evidence="1"/>
<gene>
    <name evidence="1" type="ORF">QE399_000722</name>
</gene>
<keyword evidence="1" id="KW-0326">Glycosidase</keyword>
<keyword evidence="2" id="KW-1185">Reference proteome</keyword>
<dbReference type="Proteomes" id="UP001267710">
    <property type="component" value="Unassembled WGS sequence"/>
</dbReference>
<dbReference type="InterPro" id="IPR052891">
    <property type="entry name" value="DNA-3mA_glycosylase"/>
</dbReference>